<proteinExistence type="predicted"/>
<dbReference type="PROSITE" id="PS50846">
    <property type="entry name" value="HMA_2"/>
    <property type="match status" value="1"/>
</dbReference>
<dbReference type="InterPro" id="IPR017969">
    <property type="entry name" value="Heavy-metal-associated_CS"/>
</dbReference>
<dbReference type="GO" id="GO:0046872">
    <property type="term" value="F:metal ion binding"/>
    <property type="evidence" value="ECO:0007669"/>
    <property type="project" value="UniProtKB-KW"/>
</dbReference>
<organism evidence="3 4">
    <name type="scientific">Streptococcus suis 6407</name>
    <dbReference type="NCBI Taxonomy" id="1214179"/>
    <lineage>
        <taxon>Bacteria</taxon>
        <taxon>Bacillati</taxon>
        <taxon>Bacillota</taxon>
        <taxon>Bacilli</taxon>
        <taxon>Lactobacillales</taxon>
        <taxon>Streptococcaceae</taxon>
        <taxon>Streptococcus</taxon>
    </lineage>
</organism>
<gene>
    <name evidence="3" type="ORF">ID09_00650</name>
</gene>
<evidence type="ECO:0000256" key="1">
    <source>
        <dbReference type="ARBA" id="ARBA00022723"/>
    </source>
</evidence>
<feature type="domain" description="HMA" evidence="2">
    <location>
        <begin position="1"/>
        <end position="66"/>
    </location>
</feature>
<dbReference type="Gene3D" id="3.30.70.100">
    <property type="match status" value="1"/>
</dbReference>
<name>A0A075SBB5_STRSU</name>
<evidence type="ECO:0000259" key="2">
    <source>
        <dbReference type="PROSITE" id="PS50846"/>
    </source>
</evidence>
<sequence length="69" mass="7992">MKQTLKLKNLSCQNCVKHVTNHLLDLDGVEEVKIQLEEQLAEVATSVAYDLERYQEVLEDTIYEVEELV</sequence>
<dbReference type="Pfam" id="PF00403">
    <property type="entry name" value="HMA"/>
    <property type="match status" value="1"/>
</dbReference>
<accession>A0A075SBB5</accession>
<evidence type="ECO:0000313" key="3">
    <source>
        <dbReference type="EMBL" id="AIG42647.1"/>
    </source>
</evidence>
<reference evidence="3 4" key="1">
    <citation type="journal article" date="2014" name="Genome Announc.">
        <title>Whole-Genome Sequence of Streptococcus suis Serotype 4 Reference Strain 6407.</title>
        <authorList>
            <person name="Wang K."/>
            <person name="Chen J."/>
            <person name="Yao H."/>
            <person name="Lu C."/>
        </authorList>
    </citation>
    <scope>NUCLEOTIDE SEQUENCE [LARGE SCALE GENOMIC DNA]</scope>
    <source>
        <strain evidence="3">6407</strain>
    </source>
</reference>
<dbReference type="Proteomes" id="UP000028185">
    <property type="component" value="Chromosome"/>
</dbReference>
<dbReference type="CDD" id="cd00371">
    <property type="entry name" value="HMA"/>
    <property type="match status" value="1"/>
</dbReference>
<keyword evidence="1" id="KW-0479">Metal-binding</keyword>
<dbReference type="InterPro" id="IPR006121">
    <property type="entry name" value="HMA_dom"/>
</dbReference>
<dbReference type="InterPro" id="IPR036163">
    <property type="entry name" value="HMA_dom_sf"/>
</dbReference>
<dbReference type="PROSITE" id="PS01047">
    <property type="entry name" value="HMA_1"/>
    <property type="match status" value="1"/>
</dbReference>
<dbReference type="AlphaFoldDB" id="A0A075SBB5"/>
<evidence type="ECO:0000313" key="4">
    <source>
        <dbReference type="Proteomes" id="UP000028185"/>
    </source>
</evidence>
<dbReference type="GeneID" id="8155043"/>
<dbReference type="HOGENOM" id="CLU_134973_6_1_9"/>
<dbReference type="SUPFAM" id="SSF55008">
    <property type="entry name" value="HMA, heavy metal-associated domain"/>
    <property type="match status" value="1"/>
</dbReference>
<dbReference type="PATRIC" id="fig|1214179.4.peg.98"/>
<dbReference type="RefSeq" id="WP_011921708.1">
    <property type="nucleotide sequence ID" value="NZ_ALLE01000035.1"/>
</dbReference>
<dbReference type="EMBL" id="CP008921">
    <property type="protein sequence ID" value="AIG42647.1"/>
    <property type="molecule type" value="Genomic_DNA"/>
</dbReference>
<protein>
    <submittedName>
        <fullName evidence="3">Copper chaperone</fullName>
    </submittedName>
</protein>